<dbReference type="Proteomes" id="UP001193081">
    <property type="component" value="Unassembled WGS sequence"/>
</dbReference>
<accession>A0ABS4DBN8</accession>
<organism evidence="1 2">
    <name type="scientific">Candidatus Chloroploca mongolica</name>
    <dbReference type="NCBI Taxonomy" id="2528176"/>
    <lineage>
        <taxon>Bacteria</taxon>
        <taxon>Bacillati</taxon>
        <taxon>Chloroflexota</taxon>
        <taxon>Chloroflexia</taxon>
        <taxon>Chloroflexales</taxon>
        <taxon>Chloroflexineae</taxon>
        <taxon>Oscillochloridaceae</taxon>
        <taxon>Candidatus Chloroploca</taxon>
    </lineage>
</organism>
<name>A0ABS4DBN8_9CHLR</name>
<sequence>MSPEMITIAVDTRVAQAFHALSEEDQRKIGVLLSLRILEATQMTESLEDLMRRIGQNARERGLTPEILADILRTI</sequence>
<evidence type="ECO:0000313" key="1">
    <source>
        <dbReference type="EMBL" id="MBP1466858.1"/>
    </source>
</evidence>
<comment type="caution">
    <text evidence="1">The sequence shown here is derived from an EMBL/GenBank/DDBJ whole genome shotgun (WGS) entry which is preliminary data.</text>
</comment>
<evidence type="ECO:0008006" key="3">
    <source>
        <dbReference type="Google" id="ProtNLM"/>
    </source>
</evidence>
<gene>
    <name evidence="1" type="ORF">EYB53_014180</name>
</gene>
<dbReference type="RefSeq" id="WP_135479021.1">
    <property type="nucleotide sequence ID" value="NZ_SIJK02000025.1"/>
</dbReference>
<reference evidence="1 2" key="1">
    <citation type="submission" date="2021-03" db="EMBL/GenBank/DDBJ databases">
        <authorList>
            <person name="Grouzdev D.S."/>
        </authorList>
    </citation>
    <scope>NUCLEOTIDE SEQUENCE [LARGE SCALE GENOMIC DNA]</scope>
    <source>
        <strain evidence="1 2">M50-1</strain>
    </source>
</reference>
<protein>
    <recommendedName>
        <fullName evidence="3">CopG family transcriptional regulator</fullName>
    </recommendedName>
</protein>
<evidence type="ECO:0000313" key="2">
    <source>
        <dbReference type="Proteomes" id="UP001193081"/>
    </source>
</evidence>
<proteinExistence type="predicted"/>
<dbReference type="EMBL" id="SIJK02000025">
    <property type="protein sequence ID" value="MBP1466858.1"/>
    <property type="molecule type" value="Genomic_DNA"/>
</dbReference>
<keyword evidence="2" id="KW-1185">Reference proteome</keyword>